<dbReference type="AlphaFoldDB" id="A0A5C6N0L5"/>
<organism evidence="1 2">
    <name type="scientific">Takifugu flavidus</name>
    <name type="common">sansaifugu</name>
    <dbReference type="NCBI Taxonomy" id="433684"/>
    <lineage>
        <taxon>Eukaryota</taxon>
        <taxon>Metazoa</taxon>
        <taxon>Chordata</taxon>
        <taxon>Craniata</taxon>
        <taxon>Vertebrata</taxon>
        <taxon>Euteleostomi</taxon>
        <taxon>Actinopterygii</taxon>
        <taxon>Neopterygii</taxon>
        <taxon>Teleostei</taxon>
        <taxon>Neoteleostei</taxon>
        <taxon>Acanthomorphata</taxon>
        <taxon>Eupercaria</taxon>
        <taxon>Tetraodontiformes</taxon>
        <taxon>Tetradontoidea</taxon>
        <taxon>Tetraodontidae</taxon>
        <taxon>Takifugu</taxon>
    </lineage>
</organism>
<proteinExistence type="predicted"/>
<sequence length="43" mass="4909">MLVPCLSSPTGFFILFLLLLCPHRPCSLFLPRLSLFPTTSWSR</sequence>
<evidence type="ECO:0000313" key="2">
    <source>
        <dbReference type="Proteomes" id="UP000324091"/>
    </source>
</evidence>
<comment type="caution">
    <text evidence="1">The sequence shown here is derived from an EMBL/GenBank/DDBJ whole genome shotgun (WGS) entry which is preliminary data.</text>
</comment>
<evidence type="ECO:0000313" key="1">
    <source>
        <dbReference type="EMBL" id="TWW60519.1"/>
    </source>
</evidence>
<accession>A0A5C6N0L5</accession>
<name>A0A5C6N0L5_9TELE</name>
<reference evidence="1 2" key="1">
    <citation type="submission" date="2019-04" db="EMBL/GenBank/DDBJ databases">
        <title>Chromosome genome assembly for Takifugu flavidus.</title>
        <authorList>
            <person name="Xiao S."/>
        </authorList>
    </citation>
    <scope>NUCLEOTIDE SEQUENCE [LARGE SCALE GENOMIC DNA]</scope>
    <source>
        <strain evidence="1">HTHZ2018</strain>
        <tissue evidence="1">Muscle</tissue>
    </source>
</reference>
<gene>
    <name evidence="1" type="ORF">D4764_05G0006090</name>
</gene>
<dbReference type="EMBL" id="RHFK02000018">
    <property type="protein sequence ID" value="TWW60519.1"/>
    <property type="molecule type" value="Genomic_DNA"/>
</dbReference>
<dbReference type="Proteomes" id="UP000324091">
    <property type="component" value="Chromosome 5"/>
</dbReference>
<keyword evidence="2" id="KW-1185">Reference proteome</keyword>
<protein>
    <submittedName>
        <fullName evidence="1">Uncharacterized protein</fullName>
    </submittedName>
</protein>